<reference evidence="5" key="1">
    <citation type="journal article" date="2016" name="Proc. Natl. Acad. Sci. U.S.A.">
        <title>Chromosome-level assembly of Arabidopsis thaliana Ler reveals the extent of translocation and inversion polymorphisms.</title>
        <authorList>
            <person name="Zapata L."/>
            <person name="Ding J."/>
            <person name="Willing E.M."/>
            <person name="Hartwig B."/>
            <person name="Bezdan D."/>
            <person name="Jiao W.B."/>
            <person name="Patel V."/>
            <person name="Velikkakam James G."/>
            <person name="Koornneef M."/>
            <person name="Ossowski S."/>
            <person name="Schneeberger K."/>
        </authorList>
    </citation>
    <scope>NUCLEOTIDE SEQUENCE [LARGE SCALE GENOMIC DNA]</scope>
    <source>
        <strain evidence="5">cv. Landsberg erecta</strain>
    </source>
</reference>
<proteinExistence type="predicted"/>
<protein>
    <submittedName>
        <fullName evidence="2">(thale cress) hypothetical protein</fullName>
    </submittedName>
</protein>
<dbReference type="EMBL" id="CACRSJ010000106">
    <property type="protein sequence ID" value="VYS57941.1"/>
    <property type="molecule type" value="Genomic_DNA"/>
</dbReference>
<dbReference type="EMBL" id="LUHQ01000003">
    <property type="protein sequence ID" value="OAP04407.1"/>
    <property type="molecule type" value="Genomic_DNA"/>
</dbReference>
<dbReference type="Proteomes" id="UP000078284">
    <property type="component" value="Chromosome 3"/>
</dbReference>
<feature type="compositionally biased region" description="Basic and acidic residues" evidence="1">
    <location>
        <begin position="128"/>
        <end position="163"/>
    </location>
</feature>
<gene>
    <name evidence="3" type="ordered locus">AXX17_At3g20920</name>
    <name evidence="4" type="ORF">AN1_LOCUS13388</name>
    <name evidence="2" type="ORF">AT9943_LOCUS11503</name>
</gene>
<reference evidence="2 7" key="4">
    <citation type="submission" date="2020-09" db="EMBL/GenBank/DDBJ databases">
        <authorList>
            <person name="Ashkenazy H."/>
        </authorList>
    </citation>
    <scope>NUCLEOTIDE SEQUENCE [LARGE SCALE GENOMIC DNA]</scope>
    <source>
        <strain evidence="7">cv. Cdm-0</strain>
    </source>
</reference>
<organism evidence="3 5">
    <name type="scientific">Arabidopsis thaliana</name>
    <name type="common">Mouse-ear cress</name>
    <dbReference type="NCBI Taxonomy" id="3702"/>
    <lineage>
        <taxon>Eukaryota</taxon>
        <taxon>Viridiplantae</taxon>
        <taxon>Streptophyta</taxon>
        <taxon>Embryophyta</taxon>
        <taxon>Tracheophyta</taxon>
        <taxon>Spermatophyta</taxon>
        <taxon>Magnoliopsida</taxon>
        <taxon>eudicotyledons</taxon>
        <taxon>Gunneridae</taxon>
        <taxon>Pentapetalae</taxon>
        <taxon>rosids</taxon>
        <taxon>malvids</taxon>
        <taxon>Brassicales</taxon>
        <taxon>Brassicaceae</taxon>
        <taxon>Camelineae</taxon>
        <taxon>Arabidopsis</taxon>
    </lineage>
</organism>
<name>A0A178VDA8_ARATH</name>
<feature type="compositionally biased region" description="Basic and acidic residues" evidence="1">
    <location>
        <begin position="104"/>
        <end position="119"/>
    </location>
</feature>
<feature type="compositionally biased region" description="Basic and acidic residues" evidence="1">
    <location>
        <begin position="190"/>
        <end position="199"/>
    </location>
</feature>
<reference evidence="3" key="2">
    <citation type="submission" date="2016-03" db="EMBL/GenBank/DDBJ databases">
        <title>Full-length assembly of Arabidopsis thaliana Ler reveals the complement of translocations and inversions.</title>
        <authorList>
            <person name="Zapata L."/>
            <person name="Schneeberger K."/>
            <person name="Ossowski S."/>
        </authorList>
    </citation>
    <scope>NUCLEOTIDE SEQUENCE [LARGE SCALE GENOMIC DNA]</scope>
    <source>
        <tissue evidence="3">Leaf</tissue>
    </source>
</reference>
<evidence type="ECO:0000256" key="1">
    <source>
        <dbReference type="SAM" id="MobiDB-lite"/>
    </source>
</evidence>
<dbReference type="ExpressionAtlas" id="A0A178VDA8">
    <property type="expression patterns" value="baseline and differential"/>
</dbReference>
<feature type="compositionally biased region" description="Low complexity" evidence="1">
    <location>
        <begin position="254"/>
        <end position="264"/>
    </location>
</feature>
<evidence type="ECO:0000313" key="5">
    <source>
        <dbReference type="Proteomes" id="UP000078284"/>
    </source>
</evidence>
<evidence type="ECO:0000313" key="4">
    <source>
        <dbReference type="EMBL" id="VYS57941.1"/>
    </source>
</evidence>
<feature type="compositionally biased region" description="Basic and acidic residues" evidence="1">
    <location>
        <begin position="1"/>
        <end position="12"/>
    </location>
</feature>
<evidence type="ECO:0000313" key="3">
    <source>
        <dbReference type="EMBL" id="OAP04407.1"/>
    </source>
</evidence>
<dbReference type="EMBL" id="LR881468">
    <property type="protein sequence ID" value="CAD5323558.1"/>
    <property type="molecule type" value="Genomic_DNA"/>
</dbReference>
<evidence type="ECO:0000313" key="6">
    <source>
        <dbReference type="Proteomes" id="UP000426265"/>
    </source>
</evidence>
<accession>A0A178VDA8</accession>
<dbReference type="AlphaFoldDB" id="A0A178VDA8"/>
<reference evidence="4 6" key="3">
    <citation type="submission" date="2019-11" db="EMBL/GenBank/DDBJ databases">
        <authorList>
            <person name="Jiao W.-B."/>
            <person name="Schneeberger K."/>
        </authorList>
    </citation>
    <scope>NUCLEOTIDE SEQUENCE [LARGE SCALE GENOMIC DNA]</scope>
    <source>
        <strain evidence="6">cv. An-1</strain>
    </source>
</reference>
<dbReference type="Proteomes" id="UP000426265">
    <property type="component" value="Unassembled WGS sequence"/>
</dbReference>
<dbReference type="PANTHER" id="PTHR36364:SF1">
    <property type="entry name" value="OS03G0203000 PROTEIN"/>
    <property type="match status" value="1"/>
</dbReference>
<dbReference type="Proteomes" id="UP000516314">
    <property type="component" value="Chromosome 3"/>
</dbReference>
<evidence type="ECO:0000313" key="2">
    <source>
        <dbReference type="EMBL" id="CAD5323558.1"/>
    </source>
</evidence>
<feature type="compositionally biased region" description="Basic and acidic residues" evidence="1">
    <location>
        <begin position="206"/>
        <end position="240"/>
    </location>
</feature>
<feature type="compositionally biased region" description="Basic and acidic residues" evidence="1">
    <location>
        <begin position="19"/>
        <end position="88"/>
    </location>
</feature>
<feature type="compositionally biased region" description="Basic and acidic residues" evidence="1">
    <location>
        <begin position="267"/>
        <end position="291"/>
    </location>
</feature>
<dbReference type="PANTHER" id="PTHR36364">
    <property type="entry name" value="OS03G0203000 PROTEIN"/>
    <property type="match status" value="1"/>
</dbReference>
<evidence type="ECO:0000313" key="7">
    <source>
        <dbReference type="Proteomes" id="UP000516314"/>
    </source>
</evidence>
<feature type="region of interest" description="Disordered" evidence="1">
    <location>
        <begin position="1"/>
        <end position="291"/>
    </location>
</feature>
<sequence length="302" mass="35254">MSTRRESRDSDPKRHRSRIDREPSPKRSRRDGKPEAERVLSKKDLDVRDGTDTEKNSRQSLRDAPLELDAHGSRKDSEKKHSGHHETTKAAPHLSQVPRSRPYSQHDDRRSDGKVDRRPTSVRGSWRSSRDQSNRRAGDDEKSQHRKDEDKSSWRHDRFRESDDTQGALSRKRPAFREKKIAEETGNNTDRTRTEDGKDTNLNNRRQNERNWRSNTHSERHERPAMGRDRVWNRDDERGAGSRQSYQADRDRFNGNGRSGFSGSWTRNEKKWDHDLFDEANKSPAKATEEEQIAKVEALLAS</sequence>